<dbReference type="PANTHER" id="PTHR40074">
    <property type="entry name" value="O-ACETYLTRANSFERASE WECH"/>
    <property type="match status" value="1"/>
</dbReference>
<keyword evidence="4 7" id="KW-0812">Transmembrane</keyword>
<reference evidence="10" key="1">
    <citation type="submission" date="2023-07" db="EMBL/GenBank/DDBJ databases">
        <title>Characterization of two Paracoccaceae strains isolated from Phycosphere and proposal of Xinfangfangia lacusdiani sp. nov.</title>
        <authorList>
            <person name="Deng Y."/>
            <person name="Zhang Y.Q."/>
        </authorList>
    </citation>
    <scope>NUCLEOTIDE SEQUENCE [LARGE SCALE GENOMIC DNA]</scope>
    <source>
        <strain evidence="10">CPCC 101403</strain>
    </source>
</reference>
<feature type="transmembrane region" description="Helical" evidence="7">
    <location>
        <begin position="172"/>
        <end position="192"/>
    </location>
</feature>
<gene>
    <name evidence="9" type="ORF">RM190_05115</name>
</gene>
<dbReference type="InterPro" id="IPR002656">
    <property type="entry name" value="Acyl_transf_3_dom"/>
</dbReference>
<feature type="transmembrane region" description="Helical" evidence="7">
    <location>
        <begin position="237"/>
        <end position="255"/>
    </location>
</feature>
<comment type="caution">
    <text evidence="9">The sequence shown here is derived from an EMBL/GenBank/DDBJ whole genome shotgun (WGS) entry which is preliminary data.</text>
</comment>
<proteinExistence type="inferred from homology"/>
<accession>A0ABU3EAI0</accession>
<protein>
    <submittedName>
        <fullName evidence="9">Acyltransferase family protein</fullName>
    </submittedName>
</protein>
<dbReference type="Proteomes" id="UP001251085">
    <property type="component" value="Unassembled WGS sequence"/>
</dbReference>
<evidence type="ECO:0000256" key="4">
    <source>
        <dbReference type="ARBA" id="ARBA00022692"/>
    </source>
</evidence>
<comment type="similarity">
    <text evidence="2">Belongs to the acyltransferase 3 family.</text>
</comment>
<feature type="domain" description="Acyltransferase 3" evidence="8">
    <location>
        <begin position="7"/>
        <end position="307"/>
    </location>
</feature>
<feature type="transmembrane region" description="Helical" evidence="7">
    <location>
        <begin position="291"/>
        <end position="309"/>
    </location>
</feature>
<feature type="transmembrane region" description="Helical" evidence="7">
    <location>
        <begin position="45"/>
        <end position="63"/>
    </location>
</feature>
<evidence type="ECO:0000256" key="5">
    <source>
        <dbReference type="ARBA" id="ARBA00022989"/>
    </source>
</evidence>
<feature type="transmembrane region" description="Helical" evidence="7">
    <location>
        <begin position="70"/>
        <end position="90"/>
    </location>
</feature>
<evidence type="ECO:0000256" key="2">
    <source>
        <dbReference type="ARBA" id="ARBA00007400"/>
    </source>
</evidence>
<organism evidence="9 10">
    <name type="scientific">Paracoccus broussonetiae</name>
    <dbReference type="NCBI Taxonomy" id="3075834"/>
    <lineage>
        <taxon>Bacteria</taxon>
        <taxon>Pseudomonadati</taxon>
        <taxon>Pseudomonadota</taxon>
        <taxon>Alphaproteobacteria</taxon>
        <taxon>Rhodobacterales</taxon>
        <taxon>Paracoccaceae</taxon>
        <taxon>Paracoccus</taxon>
    </lineage>
</organism>
<evidence type="ECO:0000256" key="3">
    <source>
        <dbReference type="ARBA" id="ARBA00022475"/>
    </source>
</evidence>
<feature type="transmembrane region" description="Helical" evidence="7">
    <location>
        <begin position="267"/>
        <end position="285"/>
    </location>
</feature>
<keyword evidence="9" id="KW-0808">Transferase</keyword>
<keyword evidence="9" id="KW-0012">Acyltransferase</keyword>
<feature type="transmembrane region" description="Helical" evidence="7">
    <location>
        <begin position="110"/>
        <end position="130"/>
    </location>
</feature>
<dbReference type="GO" id="GO:0016746">
    <property type="term" value="F:acyltransferase activity"/>
    <property type="evidence" value="ECO:0007669"/>
    <property type="project" value="UniProtKB-KW"/>
</dbReference>
<keyword evidence="6 7" id="KW-0472">Membrane</keyword>
<evidence type="ECO:0000256" key="7">
    <source>
        <dbReference type="SAM" id="Phobius"/>
    </source>
</evidence>
<keyword evidence="10" id="KW-1185">Reference proteome</keyword>
<dbReference type="EMBL" id="JAVRQI010000003">
    <property type="protein sequence ID" value="MDT1061230.1"/>
    <property type="molecule type" value="Genomic_DNA"/>
</dbReference>
<evidence type="ECO:0000259" key="8">
    <source>
        <dbReference type="Pfam" id="PF01757"/>
    </source>
</evidence>
<evidence type="ECO:0000256" key="6">
    <source>
        <dbReference type="ARBA" id="ARBA00023136"/>
    </source>
</evidence>
<dbReference type="RefSeq" id="WP_311758333.1">
    <property type="nucleotide sequence ID" value="NZ_JAVRQI010000003.1"/>
</dbReference>
<name>A0ABU3EAI0_9RHOB</name>
<keyword evidence="5 7" id="KW-1133">Transmembrane helix</keyword>
<evidence type="ECO:0000313" key="10">
    <source>
        <dbReference type="Proteomes" id="UP001251085"/>
    </source>
</evidence>
<dbReference type="Pfam" id="PF01757">
    <property type="entry name" value="Acyl_transf_3"/>
    <property type="match status" value="1"/>
</dbReference>
<feature type="transmembrane region" description="Helical" evidence="7">
    <location>
        <begin position="137"/>
        <end position="160"/>
    </location>
</feature>
<feature type="transmembrane region" description="Helical" evidence="7">
    <location>
        <begin position="199"/>
        <end position="217"/>
    </location>
</feature>
<evidence type="ECO:0000256" key="1">
    <source>
        <dbReference type="ARBA" id="ARBA00004651"/>
    </source>
</evidence>
<keyword evidence="3" id="KW-1003">Cell membrane</keyword>
<sequence>MLQRSVSIDYLKCLLAVGVVLGHSILIHAKLVEWSFLTGMGLLRSLVPAFSVVSGYCFFVTYNRGKALKWLSGLVVAYLFWTVFYAPIWVEPDTTWRDVAYVFVWGTMHLWYIAGLIVAAILIIAFASLGERTGTGLWPMMISASVLAGIGSVLAFLAFYRDWQLPLEFSRNGFTVIFPFAAIGYALASWVARNGRDSLPRLGVIWLVVAVLFGLRLGEALFSMRTYGLSLAAMPEIPFLALPAPVFLFLGFLRMDLPELPVNLSGWSSSIYFLHIFFILAVHRFLGIDSIPVFLLVGVVVPIILAQVMERLRPHLARLLRTGKRTVGERGLREGSA</sequence>
<dbReference type="PANTHER" id="PTHR40074:SF2">
    <property type="entry name" value="O-ACETYLTRANSFERASE WECH"/>
    <property type="match status" value="1"/>
</dbReference>
<evidence type="ECO:0000313" key="9">
    <source>
        <dbReference type="EMBL" id="MDT1061230.1"/>
    </source>
</evidence>
<comment type="subcellular location">
    <subcellularLocation>
        <location evidence="1">Cell membrane</location>
        <topology evidence="1">Multi-pass membrane protein</topology>
    </subcellularLocation>
</comment>